<feature type="region of interest" description="Disordered" evidence="1">
    <location>
        <begin position="192"/>
        <end position="230"/>
    </location>
</feature>
<reference evidence="2" key="2">
    <citation type="submission" date="2016-10" db="EMBL/GenBank/DDBJ databases">
        <authorList>
            <person name="de Groot N.N."/>
        </authorList>
    </citation>
    <scope>NUCLEOTIDE SEQUENCE [LARGE SCALE GENOMIC DNA]</scope>
    <source>
        <strain evidence="2">ATCC 20501</strain>
    </source>
</reference>
<keyword evidence="4" id="KW-1185">Reference proteome</keyword>
<accession>A0A1I1KTR7</accession>
<evidence type="ECO:0000313" key="2">
    <source>
        <dbReference type="EMBL" id="SEF83754.1"/>
    </source>
</evidence>
<gene>
    <name evidence="2" type="ORF">SAMN02982929_00807</name>
    <name evidence="3" type="ORF">SAMN05216506_1011263</name>
</gene>
<dbReference type="AlphaFoldDB" id="A0A1H5V979"/>
<dbReference type="SMR" id="A0A1H5V979"/>
<dbReference type="EMBL" id="FNVB01000002">
    <property type="protein sequence ID" value="SEF83754.1"/>
    <property type="molecule type" value="Genomic_DNA"/>
</dbReference>
<protein>
    <recommendedName>
        <fullName evidence="6">Acetyltransferase (GNAT) family protein</fullName>
    </recommendedName>
</protein>
<name>A0A1H5V979_9PSEU</name>
<proteinExistence type="predicted"/>
<dbReference type="EMBL" id="FOME01000001">
    <property type="protein sequence ID" value="SFC63662.1"/>
    <property type="molecule type" value="Genomic_DNA"/>
</dbReference>
<dbReference type="Proteomes" id="UP000236729">
    <property type="component" value="Unassembled WGS sequence"/>
</dbReference>
<evidence type="ECO:0000313" key="4">
    <source>
        <dbReference type="Proteomes" id="UP000199690"/>
    </source>
</evidence>
<feature type="compositionally biased region" description="Basic residues" evidence="1">
    <location>
        <begin position="211"/>
        <end position="223"/>
    </location>
</feature>
<accession>A0A1H5V979</accession>
<evidence type="ECO:0008006" key="6">
    <source>
        <dbReference type="Google" id="ProtNLM"/>
    </source>
</evidence>
<evidence type="ECO:0000313" key="3">
    <source>
        <dbReference type="EMBL" id="SFC63662.1"/>
    </source>
</evidence>
<dbReference type="InterPro" id="IPR016181">
    <property type="entry name" value="Acyl_CoA_acyltransferase"/>
</dbReference>
<dbReference type="Proteomes" id="UP000199690">
    <property type="component" value="Unassembled WGS sequence"/>
</dbReference>
<sequence>MRTWVAGWALSRSTPPPVEKPWGLYVEVPDNRSEVGRHVLPRMEEALVRAAETPRTWLKMPGEPETVEPWLTGGWVVAWDETGHLMGTDLQATNPVVPDGYTATVETSGAVTYVRVHDAAGAPAAKGQMATVGDAVVVDRVVTEDAHRRRGLGGFVMRTLANHALEAGSVRGVLGATDAGRGALRDAGVAEARHDRGVHLPADQLISQPRRPSRRPQAARRRAGVATAGR</sequence>
<evidence type="ECO:0000256" key="1">
    <source>
        <dbReference type="SAM" id="MobiDB-lite"/>
    </source>
</evidence>
<organism evidence="2 5">
    <name type="scientific">Saccharopolyspora kobensis</name>
    <dbReference type="NCBI Taxonomy" id="146035"/>
    <lineage>
        <taxon>Bacteria</taxon>
        <taxon>Bacillati</taxon>
        <taxon>Actinomycetota</taxon>
        <taxon>Actinomycetes</taxon>
        <taxon>Pseudonocardiales</taxon>
        <taxon>Pseudonocardiaceae</taxon>
        <taxon>Saccharopolyspora</taxon>
    </lineage>
</organism>
<reference evidence="4 5" key="1">
    <citation type="submission" date="2016-10" db="EMBL/GenBank/DDBJ databases">
        <authorList>
            <person name="Varghese N."/>
            <person name="Submissions S."/>
        </authorList>
    </citation>
    <scope>NUCLEOTIDE SEQUENCE [LARGE SCALE GENOMIC DNA]</scope>
    <source>
        <strain evidence="5">ATCC 20501</strain>
        <strain evidence="3 4">CGMCC 4.3529</strain>
    </source>
</reference>
<evidence type="ECO:0000313" key="5">
    <source>
        <dbReference type="Proteomes" id="UP000236729"/>
    </source>
</evidence>
<dbReference type="SUPFAM" id="SSF55729">
    <property type="entry name" value="Acyl-CoA N-acyltransferases (Nat)"/>
    <property type="match status" value="1"/>
</dbReference>